<dbReference type="Pfam" id="PF25944">
    <property type="entry name" value="Beta-barrel_RND"/>
    <property type="match status" value="1"/>
</dbReference>
<dbReference type="EMBL" id="CP093428">
    <property type="protein sequence ID" value="WGK92599.1"/>
    <property type="molecule type" value="Genomic_DNA"/>
</dbReference>
<dbReference type="InterPro" id="IPR058626">
    <property type="entry name" value="MdtA-like_b-barrel"/>
</dbReference>
<proteinExistence type="inferred from homology"/>
<feature type="domain" description="Multidrug resistance protein MdtA-like barrel-sandwich hybrid" evidence="7">
    <location>
        <begin position="61"/>
        <end position="190"/>
    </location>
</feature>
<evidence type="ECO:0000259" key="9">
    <source>
        <dbReference type="Pfam" id="PF25967"/>
    </source>
</evidence>
<feature type="domain" description="Multidrug resistance protein MdtA-like beta-barrel" evidence="8">
    <location>
        <begin position="194"/>
        <end position="284"/>
    </location>
</feature>
<protein>
    <submittedName>
        <fullName evidence="10">Efflux RND transporter periplasmic adaptor subunit</fullName>
    </submittedName>
</protein>
<dbReference type="InterPro" id="IPR058624">
    <property type="entry name" value="MdtA-like_HH"/>
</dbReference>
<dbReference type="Pfam" id="PF25967">
    <property type="entry name" value="RND-MFP_C"/>
    <property type="match status" value="1"/>
</dbReference>
<evidence type="ECO:0000256" key="3">
    <source>
        <dbReference type="ARBA" id="ARBA00022448"/>
    </source>
</evidence>
<keyword evidence="5" id="KW-0732">Signal</keyword>
<feature type="domain" description="Multidrug resistance protein MdtA-like C-terminal permuted SH3" evidence="9">
    <location>
        <begin position="289"/>
        <end position="349"/>
    </location>
</feature>
<accession>A0ABY8MZL8</accession>
<dbReference type="Gene3D" id="1.10.287.470">
    <property type="entry name" value="Helix hairpin bin"/>
    <property type="match status" value="1"/>
</dbReference>
<evidence type="ECO:0000256" key="4">
    <source>
        <dbReference type="ARBA" id="ARBA00023054"/>
    </source>
</evidence>
<evidence type="ECO:0000256" key="2">
    <source>
        <dbReference type="ARBA" id="ARBA00009477"/>
    </source>
</evidence>
<name>A0ABY8MZL8_9PSED</name>
<dbReference type="Gene3D" id="2.40.50.100">
    <property type="match status" value="1"/>
</dbReference>
<dbReference type="SUPFAM" id="SSF111369">
    <property type="entry name" value="HlyD-like secretion proteins"/>
    <property type="match status" value="1"/>
</dbReference>
<reference evidence="10 11" key="1">
    <citation type="submission" date="2022-03" db="EMBL/GenBank/DDBJ databases">
        <title>Plant growth promoting endophytes with ACC deaminase activity.</title>
        <authorList>
            <person name="Charles T."/>
            <person name="Van Dyk A."/>
            <person name="Cheng J."/>
            <person name="Heil J."/>
        </authorList>
    </citation>
    <scope>NUCLEOTIDE SEQUENCE [LARGE SCALE GENOMIC DNA]</scope>
    <source>
        <strain evidence="10 11">8R6</strain>
    </source>
</reference>
<dbReference type="Gene3D" id="2.40.30.170">
    <property type="match status" value="1"/>
</dbReference>
<evidence type="ECO:0000259" key="7">
    <source>
        <dbReference type="Pfam" id="PF25917"/>
    </source>
</evidence>
<evidence type="ECO:0000256" key="1">
    <source>
        <dbReference type="ARBA" id="ARBA00004519"/>
    </source>
</evidence>
<organism evidence="10 11">
    <name type="scientific">Pseudomonas migulae</name>
    <dbReference type="NCBI Taxonomy" id="78543"/>
    <lineage>
        <taxon>Bacteria</taxon>
        <taxon>Pseudomonadati</taxon>
        <taxon>Pseudomonadota</taxon>
        <taxon>Gammaproteobacteria</taxon>
        <taxon>Pseudomonadales</taxon>
        <taxon>Pseudomonadaceae</taxon>
        <taxon>Pseudomonas</taxon>
    </lineage>
</organism>
<keyword evidence="11" id="KW-1185">Reference proteome</keyword>
<evidence type="ECO:0000259" key="8">
    <source>
        <dbReference type="Pfam" id="PF25944"/>
    </source>
</evidence>
<dbReference type="InterPro" id="IPR058625">
    <property type="entry name" value="MdtA-like_BSH"/>
</dbReference>
<dbReference type="Proteomes" id="UP001243713">
    <property type="component" value="Chromosome"/>
</dbReference>
<dbReference type="PANTHER" id="PTHR30158">
    <property type="entry name" value="ACRA/E-RELATED COMPONENT OF DRUG EFFLUX TRANSPORTER"/>
    <property type="match status" value="1"/>
</dbReference>
<feature type="signal peptide" evidence="5">
    <location>
        <begin position="1"/>
        <end position="31"/>
    </location>
</feature>
<evidence type="ECO:0000313" key="10">
    <source>
        <dbReference type="EMBL" id="WGK92599.1"/>
    </source>
</evidence>
<dbReference type="PROSITE" id="PS51257">
    <property type="entry name" value="PROKAR_LIPOPROTEIN"/>
    <property type="match status" value="1"/>
</dbReference>
<evidence type="ECO:0000313" key="11">
    <source>
        <dbReference type="Proteomes" id="UP001243713"/>
    </source>
</evidence>
<evidence type="ECO:0000256" key="5">
    <source>
        <dbReference type="SAM" id="SignalP"/>
    </source>
</evidence>
<dbReference type="InterPro" id="IPR058627">
    <property type="entry name" value="MdtA-like_C"/>
</dbReference>
<dbReference type="PANTHER" id="PTHR30158:SF3">
    <property type="entry name" value="MULTIDRUG EFFLUX PUMP SUBUNIT ACRA-RELATED"/>
    <property type="match status" value="1"/>
</dbReference>
<comment type="subcellular location">
    <subcellularLocation>
        <location evidence="1">Cell inner membrane</location>
        <topology evidence="1">Lipid-anchor</topology>
    </subcellularLocation>
</comment>
<comment type="similarity">
    <text evidence="2">Belongs to the membrane fusion protein (MFP) (TC 8.A.1) family.</text>
</comment>
<keyword evidence="4" id="KW-0175">Coiled coil</keyword>
<dbReference type="RefSeq" id="WP_280163499.1">
    <property type="nucleotide sequence ID" value="NZ_CP093428.1"/>
</dbReference>
<feature type="chain" id="PRO_5046173249" evidence="5">
    <location>
        <begin position="32"/>
        <end position="377"/>
    </location>
</feature>
<sequence length="377" mass="40095">MKPLQTVPLILSALALAVVLAGCKQEAPAQAVTPPQVGVVTLQSQTYTVQSELPGRTAPFRVAEVRPQVDGIIEQRLFDEGSEVKPGQPLYRIDPSPYEADVARARASFQQARSLADRYRQLIGEKAVSRQEFEDAQARQLTAEADLKRAEINLRYTRVLAPIAGRIGRSSVTEGALVNNGQAAAMASIQQLDPIYVDITESSANLLKLRDDLKQGRLETAGADAAVVSLALENGSAYGLPGRLKFSEVSVDPSTGSVTLRAVFPNPEHLLLPGMFVRAKLQSGVRQAAILAPQQGVTRDLKGNPSALVVSADGTVEQRPLTANRTVGNQWLVERGLEAGDRLITEGLQFVKPGMKVSVTAAQNAAPVLAGAVAGGN</sequence>
<dbReference type="Gene3D" id="2.40.420.20">
    <property type="match status" value="1"/>
</dbReference>
<dbReference type="InterPro" id="IPR006143">
    <property type="entry name" value="RND_pump_MFP"/>
</dbReference>
<feature type="domain" description="Multidrug resistance protein MdtA-like alpha-helical hairpin" evidence="6">
    <location>
        <begin position="98"/>
        <end position="157"/>
    </location>
</feature>
<keyword evidence="3" id="KW-0813">Transport</keyword>
<dbReference type="Pfam" id="PF25876">
    <property type="entry name" value="HH_MFP_RND"/>
    <property type="match status" value="1"/>
</dbReference>
<dbReference type="Pfam" id="PF25917">
    <property type="entry name" value="BSH_RND"/>
    <property type="match status" value="1"/>
</dbReference>
<dbReference type="NCBIfam" id="TIGR01730">
    <property type="entry name" value="RND_mfp"/>
    <property type="match status" value="1"/>
</dbReference>
<evidence type="ECO:0000259" key="6">
    <source>
        <dbReference type="Pfam" id="PF25876"/>
    </source>
</evidence>
<gene>
    <name evidence="10" type="ORF">MOQ58_10580</name>
</gene>